<evidence type="ECO:0000256" key="1">
    <source>
        <dbReference type="ARBA" id="ARBA00022741"/>
    </source>
</evidence>
<evidence type="ECO:0000313" key="5">
    <source>
        <dbReference type="RefSeq" id="XP_071937590.1"/>
    </source>
</evidence>
<dbReference type="PANTHER" id="PTHR19375">
    <property type="entry name" value="HEAT SHOCK PROTEIN 70KDA"/>
    <property type="match status" value="1"/>
</dbReference>
<evidence type="ECO:0000313" key="3">
    <source>
        <dbReference type="Proteomes" id="UP001652660"/>
    </source>
</evidence>
<keyword evidence="2" id="KW-0067">ATP-binding</keyword>
<dbReference type="RefSeq" id="XP_071937590.1">
    <property type="nucleotide sequence ID" value="XM_072081489.1"/>
</dbReference>
<dbReference type="Gene3D" id="2.60.34.10">
    <property type="entry name" value="Substrate Binding Domain Of DNAk, Chain A, domain 1"/>
    <property type="match status" value="1"/>
</dbReference>
<gene>
    <name evidence="4 5" type="primary">LOC113729420</name>
</gene>
<dbReference type="InterPro" id="IPR013126">
    <property type="entry name" value="Hsp_70_fam"/>
</dbReference>
<dbReference type="Proteomes" id="UP001652660">
    <property type="component" value="Chromosome 2e"/>
</dbReference>
<name>A0ABM4X0M2_COFAR</name>
<dbReference type="RefSeq" id="XP_071937589.1">
    <property type="nucleotide sequence ID" value="XM_072081488.1"/>
</dbReference>
<accession>A0ABM4X0M2</accession>
<keyword evidence="1" id="KW-0547">Nucleotide-binding</keyword>
<dbReference type="InterPro" id="IPR029047">
    <property type="entry name" value="HSP70_peptide-bd_sf"/>
</dbReference>
<dbReference type="SUPFAM" id="SSF100920">
    <property type="entry name" value="Heat shock protein 70kD (HSP70), peptide-binding domain"/>
    <property type="match status" value="1"/>
</dbReference>
<evidence type="ECO:0000313" key="4">
    <source>
        <dbReference type="RefSeq" id="XP_071937589.1"/>
    </source>
</evidence>
<reference evidence="4 5" key="1">
    <citation type="submission" date="2025-05" db="UniProtKB">
        <authorList>
            <consortium name="RefSeq"/>
        </authorList>
    </citation>
    <scope>IDENTIFICATION</scope>
    <source>
        <tissue evidence="4 5">Leaves</tissue>
    </source>
</reference>
<sequence>MGRLQLIKKRITYKAVIIYKTTFSGNERLTKYCRKLGMLQFSGIPPAPRGVPKIKATFHVDSDGLLHVTAEDKATNNSKSITMDKLWMA</sequence>
<organism evidence="3 4">
    <name type="scientific">Coffea arabica</name>
    <name type="common">Arabian coffee</name>
    <dbReference type="NCBI Taxonomy" id="13443"/>
    <lineage>
        <taxon>Eukaryota</taxon>
        <taxon>Viridiplantae</taxon>
        <taxon>Streptophyta</taxon>
        <taxon>Embryophyta</taxon>
        <taxon>Tracheophyta</taxon>
        <taxon>Spermatophyta</taxon>
        <taxon>Magnoliopsida</taxon>
        <taxon>eudicotyledons</taxon>
        <taxon>Gunneridae</taxon>
        <taxon>Pentapetalae</taxon>
        <taxon>asterids</taxon>
        <taxon>lamiids</taxon>
        <taxon>Gentianales</taxon>
        <taxon>Rubiaceae</taxon>
        <taxon>Ixoroideae</taxon>
        <taxon>Gardenieae complex</taxon>
        <taxon>Bertiereae - Coffeeae clade</taxon>
        <taxon>Coffeeae</taxon>
        <taxon>Coffea</taxon>
    </lineage>
</organism>
<proteinExistence type="predicted"/>
<dbReference type="Pfam" id="PF00012">
    <property type="entry name" value="HSP70"/>
    <property type="match status" value="1"/>
</dbReference>
<evidence type="ECO:0000256" key="2">
    <source>
        <dbReference type="ARBA" id="ARBA00022840"/>
    </source>
</evidence>
<protein>
    <submittedName>
        <fullName evidence="4 5">Uncharacterized protein isoform X2</fullName>
    </submittedName>
</protein>
<keyword evidence="3" id="KW-1185">Reference proteome</keyword>
<dbReference type="GeneID" id="113729420"/>